<evidence type="ECO:0000259" key="2">
    <source>
        <dbReference type="Pfam" id="PF22893"/>
    </source>
</evidence>
<evidence type="ECO:0000256" key="1">
    <source>
        <dbReference type="SAM" id="MobiDB-lite"/>
    </source>
</evidence>
<dbReference type="Pfam" id="PF22893">
    <property type="entry name" value="ULD_2"/>
    <property type="match status" value="1"/>
</dbReference>
<dbReference type="Proteomes" id="UP001345013">
    <property type="component" value="Unassembled WGS sequence"/>
</dbReference>
<keyword evidence="4" id="KW-1185">Reference proteome</keyword>
<dbReference type="EMBL" id="JAVRRG010000073">
    <property type="protein sequence ID" value="KAK5089656.1"/>
    <property type="molecule type" value="Genomic_DNA"/>
</dbReference>
<protein>
    <recommendedName>
        <fullName evidence="2">Ubiquitin-like domain-containing protein</fullName>
    </recommendedName>
</protein>
<name>A0ABR0K7N1_9EURO</name>
<feature type="domain" description="Ubiquitin-like" evidence="2">
    <location>
        <begin position="41"/>
        <end position="126"/>
    </location>
</feature>
<feature type="region of interest" description="Disordered" evidence="1">
    <location>
        <begin position="179"/>
        <end position="210"/>
    </location>
</feature>
<organism evidence="3 4">
    <name type="scientific">Lithohypha guttulata</name>
    <dbReference type="NCBI Taxonomy" id="1690604"/>
    <lineage>
        <taxon>Eukaryota</taxon>
        <taxon>Fungi</taxon>
        <taxon>Dikarya</taxon>
        <taxon>Ascomycota</taxon>
        <taxon>Pezizomycotina</taxon>
        <taxon>Eurotiomycetes</taxon>
        <taxon>Chaetothyriomycetidae</taxon>
        <taxon>Chaetothyriales</taxon>
        <taxon>Trichomeriaceae</taxon>
        <taxon>Lithohypha</taxon>
    </lineage>
</organism>
<gene>
    <name evidence="3" type="ORF">LTR24_006024</name>
</gene>
<feature type="region of interest" description="Disordered" evidence="1">
    <location>
        <begin position="374"/>
        <end position="393"/>
    </location>
</feature>
<sequence>MLDNSEQSRQDLMRLARQSSMTTKTLITTQQAISRAPYLETNDSIHFQDCLNREFRLPFSFFDNWQTFENFLKSKFDQSVTPGGHHVKTGSFMVTKAGNERQILTKSSWASMVYPGCNLSMTIIFHMLRLSLSRCPRQDCGSVPSRSVEEGGFVECSRCGLTYRFDPDTELPSTAIEGQRIAQQQHSEDVQLPSNEVEPESGLEQDYDHPVGWYSKNERVDVWKTEDDGNILAPLPTEHEAVAPAASAIDWNAGLTGLEAWLAQSAMPMTEPPLSEQDELQQDIQQRQRELRDLQSLQKIHFVALAPDTKPLTLAIPQYRKMPLEAQIYLRKIADKFPALPMNLTERFAKSSVARKNRLKGLRTLEESLVKGPEIVPHDDDQLDNAKPTDTRRSRRYVFNEQAAAERLSTVNQEEDNTVYWYDDAPLRKKLSSLNFEHY</sequence>
<evidence type="ECO:0000313" key="3">
    <source>
        <dbReference type="EMBL" id="KAK5089656.1"/>
    </source>
</evidence>
<reference evidence="3 4" key="1">
    <citation type="submission" date="2023-08" db="EMBL/GenBank/DDBJ databases">
        <title>Black Yeasts Isolated from many extreme environments.</title>
        <authorList>
            <person name="Coleine C."/>
            <person name="Stajich J.E."/>
            <person name="Selbmann L."/>
        </authorList>
    </citation>
    <scope>NUCLEOTIDE SEQUENCE [LARGE SCALE GENOMIC DNA]</scope>
    <source>
        <strain evidence="3 4">CCFEE 5885</strain>
    </source>
</reference>
<accession>A0ABR0K7N1</accession>
<evidence type="ECO:0000313" key="4">
    <source>
        <dbReference type="Proteomes" id="UP001345013"/>
    </source>
</evidence>
<proteinExistence type="predicted"/>
<comment type="caution">
    <text evidence="3">The sequence shown here is derived from an EMBL/GenBank/DDBJ whole genome shotgun (WGS) entry which is preliminary data.</text>
</comment>
<dbReference type="InterPro" id="IPR054464">
    <property type="entry name" value="ULD_fung"/>
</dbReference>